<dbReference type="PANTHER" id="PTHR43343">
    <property type="entry name" value="PEPTIDASE S12"/>
    <property type="match status" value="1"/>
</dbReference>
<dbReference type="InterPro" id="IPR009003">
    <property type="entry name" value="Peptidase_S1_PA"/>
</dbReference>
<evidence type="ECO:0000256" key="3">
    <source>
        <dbReference type="SAM" id="MobiDB-lite"/>
    </source>
</evidence>
<name>A0A1H6RHL7_9EURY</name>
<dbReference type="GeneID" id="35003848"/>
<dbReference type="GO" id="GO:0006508">
    <property type="term" value="P:proteolysis"/>
    <property type="evidence" value="ECO:0007669"/>
    <property type="project" value="UniProtKB-KW"/>
</dbReference>
<organism evidence="5 6">
    <name type="scientific">Halohasta litchfieldiae</name>
    <dbReference type="NCBI Taxonomy" id="1073996"/>
    <lineage>
        <taxon>Archaea</taxon>
        <taxon>Methanobacteriati</taxon>
        <taxon>Methanobacteriota</taxon>
        <taxon>Stenosarchaea group</taxon>
        <taxon>Halobacteria</taxon>
        <taxon>Halobacteriales</taxon>
        <taxon>Haloferacaceae</taxon>
        <taxon>Halohasta</taxon>
    </lineage>
</organism>
<keyword evidence="6" id="KW-1185">Reference proteome</keyword>
<dbReference type="Gene3D" id="2.30.42.10">
    <property type="match status" value="1"/>
</dbReference>
<dbReference type="KEGG" id="hae:halTADL_3080"/>
<proteinExistence type="predicted"/>
<dbReference type="OrthoDB" id="350578at2157"/>
<dbReference type="GO" id="GO:0004252">
    <property type="term" value="F:serine-type endopeptidase activity"/>
    <property type="evidence" value="ECO:0007669"/>
    <property type="project" value="InterPro"/>
</dbReference>
<dbReference type="Pfam" id="PF13365">
    <property type="entry name" value="Trypsin_2"/>
    <property type="match status" value="1"/>
</dbReference>
<keyword evidence="1 5" id="KW-0645">Protease</keyword>
<dbReference type="STRING" id="1073996.SAMN05444271_10244"/>
<dbReference type="PRINTS" id="PR00834">
    <property type="entry name" value="PROTEASES2C"/>
</dbReference>
<dbReference type="Proteomes" id="UP000198888">
    <property type="component" value="Unassembled WGS sequence"/>
</dbReference>
<sequence length="354" mass="36750">MSNSTPSRRRLLQVGGSAILATIAGCTGQPSQNATESDSQSDSSTDPQTQVYQETIDSVVLVQTDEGAGTGFIYDNTHVVTNAHVVGEAASTEIRFSEGQWTTGEVVGTDRHSDLAVIAVETVPERATPLSFIDGETEVGQNVVAIGNPFSFDGTATAGIVSGVDRSIPSPTGFTIPDAIQTDAAVNPGNSGGPLMSLEGRIVAVINSGGGDNLGFGISAPLARRVIPELIETGSYEHSYMGVSFANVTPDIAEANGMDEPRGLLVDEVVDDGPAAGVLQPSEESETVDGTQLPVGGDVMLALDGTELLTSEDLGNYLALQTRPGDTVELTILRDGSEQSVEMTLGTRPDELSR</sequence>
<keyword evidence="2" id="KW-0378">Hydrolase</keyword>
<dbReference type="InterPro" id="IPR001478">
    <property type="entry name" value="PDZ"/>
</dbReference>
<dbReference type="Gene3D" id="2.40.10.120">
    <property type="match status" value="1"/>
</dbReference>
<reference evidence="5 6" key="1">
    <citation type="submission" date="2016-10" db="EMBL/GenBank/DDBJ databases">
        <authorList>
            <person name="de Groot N.N."/>
        </authorList>
    </citation>
    <scope>NUCLEOTIDE SEQUENCE [LARGE SCALE GENOMIC DNA]</scope>
    <source>
        <strain evidence="5 6">DSM 22187</strain>
    </source>
</reference>
<evidence type="ECO:0000313" key="6">
    <source>
        <dbReference type="Proteomes" id="UP000198888"/>
    </source>
</evidence>
<dbReference type="AlphaFoldDB" id="A0A1H6RHL7"/>
<evidence type="ECO:0000313" key="5">
    <source>
        <dbReference type="EMBL" id="SEI52794.1"/>
    </source>
</evidence>
<dbReference type="PROSITE" id="PS51318">
    <property type="entry name" value="TAT"/>
    <property type="match status" value="1"/>
</dbReference>
<dbReference type="RefSeq" id="WP_089670819.1">
    <property type="nucleotide sequence ID" value="NZ_CP024845.1"/>
</dbReference>
<feature type="domain" description="PDZ" evidence="4">
    <location>
        <begin position="240"/>
        <end position="344"/>
    </location>
</feature>
<dbReference type="SUPFAM" id="SSF50156">
    <property type="entry name" value="PDZ domain-like"/>
    <property type="match status" value="1"/>
</dbReference>
<dbReference type="EMBL" id="FNYR01000002">
    <property type="protein sequence ID" value="SEI52794.1"/>
    <property type="molecule type" value="Genomic_DNA"/>
</dbReference>
<accession>A0A2H4Q5Z5</accession>
<dbReference type="InterPro" id="IPR001940">
    <property type="entry name" value="Peptidase_S1C"/>
</dbReference>
<dbReference type="SUPFAM" id="SSF50494">
    <property type="entry name" value="Trypsin-like serine proteases"/>
    <property type="match status" value="1"/>
</dbReference>
<feature type="region of interest" description="Disordered" evidence="3">
    <location>
        <begin position="27"/>
        <end position="50"/>
    </location>
</feature>
<dbReference type="InterPro" id="IPR006311">
    <property type="entry name" value="TAT_signal"/>
</dbReference>
<feature type="compositionally biased region" description="Low complexity" evidence="3">
    <location>
        <begin position="35"/>
        <end position="50"/>
    </location>
</feature>
<evidence type="ECO:0000256" key="1">
    <source>
        <dbReference type="ARBA" id="ARBA00022670"/>
    </source>
</evidence>
<dbReference type="Pfam" id="PF13180">
    <property type="entry name" value="PDZ_2"/>
    <property type="match status" value="1"/>
</dbReference>
<protein>
    <submittedName>
        <fullName evidence="5">Serine protease, S1-C subfamily, contains C-terminal PDZ domain</fullName>
    </submittedName>
</protein>
<evidence type="ECO:0000259" key="4">
    <source>
        <dbReference type="Pfam" id="PF13180"/>
    </source>
</evidence>
<evidence type="ECO:0000256" key="2">
    <source>
        <dbReference type="ARBA" id="ARBA00022801"/>
    </source>
</evidence>
<dbReference type="PANTHER" id="PTHR43343:SF3">
    <property type="entry name" value="PROTEASE DO-LIKE 8, CHLOROPLASTIC"/>
    <property type="match status" value="1"/>
</dbReference>
<gene>
    <name evidence="5" type="ORF">SAMN05444271_10244</name>
</gene>
<dbReference type="InterPro" id="IPR051201">
    <property type="entry name" value="Chloro_Bact_Ser_Proteases"/>
</dbReference>
<dbReference type="InterPro" id="IPR036034">
    <property type="entry name" value="PDZ_sf"/>
</dbReference>
<accession>A0A1H6RHL7</accession>